<gene>
    <name evidence="1" type="ORF">ACFOD6_21005</name>
</gene>
<dbReference type="RefSeq" id="WP_197644646.1">
    <property type="nucleotide sequence ID" value="NZ_JAEACP010000012.1"/>
</dbReference>
<dbReference type="EMBL" id="JBHRSM010000053">
    <property type="protein sequence ID" value="MFC3088525.1"/>
    <property type="molecule type" value="Genomic_DNA"/>
</dbReference>
<accession>A0ABV7E1Q2</accession>
<sequence>MPDPVQTLVEKIAGVAAILGMPVFVDTPYVLEEGSLPRVTVWTGTEESQSESRSDWAEYVRVSPILEVHLEDDDPDLIRGIINQAWRVLRTEIRATDWWEYTADGTMYSFAKSGLDVDDKPGIAGFAVQFEFTVELD</sequence>
<organism evidence="1 2">
    <name type="scientific">Tabrizicola soli</name>
    <dbReference type="NCBI Taxonomy" id="2185115"/>
    <lineage>
        <taxon>Bacteria</taxon>
        <taxon>Pseudomonadati</taxon>
        <taxon>Pseudomonadota</taxon>
        <taxon>Alphaproteobacteria</taxon>
        <taxon>Rhodobacterales</taxon>
        <taxon>Paracoccaceae</taxon>
        <taxon>Tabrizicola</taxon>
    </lineage>
</organism>
<comment type="caution">
    <text evidence="1">The sequence shown here is derived from an EMBL/GenBank/DDBJ whole genome shotgun (WGS) entry which is preliminary data.</text>
</comment>
<keyword evidence="2" id="KW-1185">Reference proteome</keyword>
<dbReference type="Proteomes" id="UP001595445">
    <property type="component" value="Unassembled WGS sequence"/>
</dbReference>
<evidence type="ECO:0000313" key="2">
    <source>
        <dbReference type="Proteomes" id="UP001595445"/>
    </source>
</evidence>
<evidence type="ECO:0008006" key="3">
    <source>
        <dbReference type="Google" id="ProtNLM"/>
    </source>
</evidence>
<name>A0ABV7E1Q2_9RHOB</name>
<reference evidence="2" key="1">
    <citation type="journal article" date="2019" name="Int. J. Syst. Evol. Microbiol.">
        <title>The Global Catalogue of Microorganisms (GCM) 10K type strain sequencing project: providing services to taxonomists for standard genome sequencing and annotation.</title>
        <authorList>
            <consortium name="The Broad Institute Genomics Platform"/>
            <consortium name="The Broad Institute Genome Sequencing Center for Infectious Disease"/>
            <person name="Wu L."/>
            <person name="Ma J."/>
        </authorList>
    </citation>
    <scope>NUCLEOTIDE SEQUENCE [LARGE SCALE GENOMIC DNA]</scope>
    <source>
        <strain evidence="2">KCTC 62102</strain>
    </source>
</reference>
<evidence type="ECO:0000313" key="1">
    <source>
        <dbReference type="EMBL" id="MFC3088525.1"/>
    </source>
</evidence>
<protein>
    <recommendedName>
        <fullName evidence="3">DUF3168 domain-containing protein</fullName>
    </recommendedName>
</protein>
<proteinExistence type="predicted"/>